<keyword evidence="8" id="KW-0520">NAD</keyword>
<evidence type="ECO:0000256" key="10">
    <source>
        <dbReference type="ARBA" id="ARBA00048126"/>
    </source>
</evidence>
<dbReference type="InterPro" id="IPR006140">
    <property type="entry name" value="D-isomer_DH_NAD-bd"/>
</dbReference>
<evidence type="ECO:0000256" key="7">
    <source>
        <dbReference type="ARBA" id="ARBA00023002"/>
    </source>
</evidence>
<evidence type="ECO:0000256" key="5">
    <source>
        <dbReference type="ARBA" id="ARBA00013143"/>
    </source>
</evidence>
<dbReference type="InterPro" id="IPR045865">
    <property type="entry name" value="ACT-like_dom_sf"/>
</dbReference>
<gene>
    <name evidence="14" type="ORF">H8S57_08420</name>
</gene>
<comment type="pathway">
    <text evidence="2">Amino-acid biosynthesis; L-serine biosynthesis; L-serine from 3-phospho-D-glycerate: step 1/3.</text>
</comment>
<dbReference type="InterPro" id="IPR029753">
    <property type="entry name" value="D-isomer_DH_CS"/>
</dbReference>
<evidence type="ECO:0000256" key="11">
    <source>
        <dbReference type="ARBA" id="ARBA00048731"/>
    </source>
</evidence>
<dbReference type="InterPro" id="IPR029752">
    <property type="entry name" value="D-isomer_DH_CS1"/>
</dbReference>
<protein>
    <recommendedName>
        <fullName evidence="6">D-3-phosphoglycerate dehydrogenase</fullName>
        <ecNumber evidence="4">1.1.1.399</ecNumber>
        <ecNumber evidence="5">1.1.1.95</ecNumber>
    </recommendedName>
    <alternativeName>
        <fullName evidence="9">2-oxoglutarate reductase</fullName>
    </alternativeName>
</protein>
<dbReference type="EMBL" id="JACOPP010000009">
    <property type="protein sequence ID" value="MBC5733753.1"/>
    <property type="molecule type" value="Genomic_DNA"/>
</dbReference>
<evidence type="ECO:0000259" key="13">
    <source>
        <dbReference type="PROSITE" id="PS51671"/>
    </source>
</evidence>
<dbReference type="AlphaFoldDB" id="A0A8J6J4Q8"/>
<proteinExistence type="inferred from homology"/>
<evidence type="ECO:0000256" key="8">
    <source>
        <dbReference type="ARBA" id="ARBA00023027"/>
    </source>
</evidence>
<dbReference type="EC" id="1.1.1.399" evidence="4"/>
<comment type="function">
    <text evidence="1">Catalyzes the reversible oxidation of 3-phospho-D-glycerate to 3-phosphonooxypyruvate, the first step of the phosphorylated L-serine biosynthesis pathway. Also catalyzes the reversible oxidation of 2-hydroxyglutarate to 2-oxoglutarate.</text>
</comment>
<evidence type="ECO:0000256" key="3">
    <source>
        <dbReference type="ARBA" id="ARBA00005854"/>
    </source>
</evidence>
<keyword evidence="7 12" id="KW-0560">Oxidoreductase</keyword>
<dbReference type="CDD" id="cd04901">
    <property type="entry name" value="ACT_3PGDH"/>
    <property type="match status" value="1"/>
</dbReference>
<evidence type="ECO:0000256" key="4">
    <source>
        <dbReference type="ARBA" id="ARBA00013001"/>
    </source>
</evidence>
<evidence type="ECO:0000256" key="12">
    <source>
        <dbReference type="RuleBase" id="RU003719"/>
    </source>
</evidence>
<dbReference type="EC" id="1.1.1.95" evidence="5"/>
<dbReference type="Gene3D" id="3.40.50.720">
    <property type="entry name" value="NAD(P)-binding Rossmann-like Domain"/>
    <property type="match status" value="2"/>
</dbReference>
<keyword evidence="15" id="KW-1185">Reference proteome</keyword>
<dbReference type="SUPFAM" id="SSF52283">
    <property type="entry name" value="Formate/glycerate dehydrogenase catalytic domain-like"/>
    <property type="match status" value="1"/>
</dbReference>
<organism evidence="14 15">
    <name type="scientific">Lawsonibacter hominis</name>
    <dbReference type="NCBI Taxonomy" id="2763053"/>
    <lineage>
        <taxon>Bacteria</taxon>
        <taxon>Bacillati</taxon>
        <taxon>Bacillota</taxon>
        <taxon>Clostridia</taxon>
        <taxon>Eubacteriales</taxon>
        <taxon>Oscillospiraceae</taxon>
        <taxon>Lawsonibacter</taxon>
    </lineage>
</organism>
<comment type="catalytic activity">
    <reaction evidence="10">
        <text>(R)-2-hydroxyglutarate + NAD(+) = 2-oxoglutarate + NADH + H(+)</text>
        <dbReference type="Rhea" id="RHEA:49612"/>
        <dbReference type="ChEBI" id="CHEBI:15378"/>
        <dbReference type="ChEBI" id="CHEBI:15801"/>
        <dbReference type="ChEBI" id="CHEBI:16810"/>
        <dbReference type="ChEBI" id="CHEBI:57540"/>
        <dbReference type="ChEBI" id="CHEBI:57945"/>
        <dbReference type="EC" id="1.1.1.399"/>
    </reaction>
</comment>
<dbReference type="InterPro" id="IPR006139">
    <property type="entry name" value="D-isomer_2_OHA_DH_cat_dom"/>
</dbReference>
<dbReference type="InterPro" id="IPR054480">
    <property type="entry name" value="AHAS_small-like_ACT"/>
</dbReference>
<comment type="caution">
    <text evidence="14">The sequence shown here is derived from an EMBL/GenBank/DDBJ whole genome shotgun (WGS) entry which is preliminary data.</text>
</comment>
<dbReference type="RefSeq" id="WP_186907641.1">
    <property type="nucleotide sequence ID" value="NZ_JACOPP010000009.1"/>
</dbReference>
<dbReference type="SUPFAM" id="SSF55021">
    <property type="entry name" value="ACT-like"/>
    <property type="match status" value="1"/>
</dbReference>
<evidence type="ECO:0000313" key="14">
    <source>
        <dbReference type="EMBL" id="MBC5733753.1"/>
    </source>
</evidence>
<comment type="catalytic activity">
    <reaction evidence="11">
        <text>(2R)-3-phosphoglycerate + NAD(+) = 3-phosphooxypyruvate + NADH + H(+)</text>
        <dbReference type="Rhea" id="RHEA:12641"/>
        <dbReference type="ChEBI" id="CHEBI:15378"/>
        <dbReference type="ChEBI" id="CHEBI:18110"/>
        <dbReference type="ChEBI" id="CHEBI:57540"/>
        <dbReference type="ChEBI" id="CHEBI:57945"/>
        <dbReference type="ChEBI" id="CHEBI:58272"/>
        <dbReference type="EC" id="1.1.1.95"/>
    </reaction>
</comment>
<reference evidence="14" key="1">
    <citation type="submission" date="2020-08" db="EMBL/GenBank/DDBJ databases">
        <title>Genome public.</title>
        <authorList>
            <person name="Liu C."/>
            <person name="Sun Q."/>
        </authorList>
    </citation>
    <scope>NUCLEOTIDE SEQUENCE</scope>
    <source>
        <strain evidence="14">NSJ-51</strain>
    </source>
</reference>
<dbReference type="PROSITE" id="PS51671">
    <property type="entry name" value="ACT"/>
    <property type="match status" value="1"/>
</dbReference>
<dbReference type="Pfam" id="PF22629">
    <property type="entry name" value="ACT_AHAS_ss"/>
    <property type="match status" value="1"/>
</dbReference>
<dbReference type="SUPFAM" id="SSF51735">
    <property type="entry name" value="NAD(P)-binding Rossmann-fold domains"/>
    <property type="match status" value="1"/>
</dbReference>
<comment type="similarity">
    <text evidence="3 12">Belongs to the D-isomer specific 2-hydroxyacid dehydrogenase family.</text>
</comment>
<accession>A0A8J6J4Q8</accession>
<dbReference type="GO" id="GO:0004617">
    <property type="term" value="F:phosphoglycerate dehydrogenase activity"/>
    <property type="evidence" value="ECO:0007669"/>
    <property type="project" value="UniProtKB-EC"/>
</dbReference>
<dbReference type="Gene3D" id="3.30.70.260">
    <property type="match status" value="1"/>
</dbReference>
<sequence>MFRIKTLNKISPAGLSVLDQTRFSVSGDVENEDGILVRSADMHEYPFPDALRCIARAGAGTNNIPIDRCSEAGVVVFNTPGANANAVKELAVCALLLSSRNVVGGSAWVREQAGAGADVEKVVEKGKSQFVGPELSGKMLGVIGLGAIGVQVANIATKLGMTVFGYDPFLSVDAALSLSRLVHRAMDLETIYKNCDYITIHVPQTSETRGMINEDSIHMMKGNVRIINLARGGLVNDDDMLAALECGKVAAYVTDFPNNKILQGKNVIPIPHLGASTPESEENCAVMAAQQMRDYLENGNIKNSVNLPTLVQEWSGISRLCVIHRNTPGIIAQITGVLSKDGVNVENMTNKSKKDYAYTVVDVGSRVSDSVANEIRAIDGVLRVRLLNH</sequence>
<dbReference type="Pfam" id="PF02826">
    <property type="entry name" value="2-Hacid_dh_C"/>
    <property type="match status" value="1"/>
</dbReference>
<evidence type="ECO:0000256" key="6">
    <source>
        <dbReference type="ARBA" id="ARBA00021582"/>
    </source>
</evidence>
<evidence type="ECO:0000313" key="15">
    <source>
        <dbReference type="Proteomes" id="UP000661435"/>
    </source>
</evidence>
<dbReference type="PANTHER" id="PTHR42938:SF47">
    <property type="entry name" value="HYDROXYPYRUVATE REDUCTASE"/>
    <property type="match status" value="1"/>
</dbReference>
<dbReference type="GO" id="GO:0051287">
    <property type="term" value="F:NAD binding"/>
    <property type="evidence" value="ECO:0007669"/>
    <property type="project" value="InterPro"/>
</dbReference>
<feature type="domain" description="ACT" evidence="13">
    <location>
        <begin position="319"/>
        <end position="389"/>
    </location>
</feature>
<dbReference type="UniPathway" id="UPA00135">
    <property type="reaction ID" value="UER00196"/>
</dbReference>
<evidence type="ECO:0000256" key="1">
    <source>
        <dbReference type="ARBA" id="ARBA00003800"/>
    </source>
</evidence>
<name>A0A8J6J4Q8_9FIRM</name>
<dbReference type="PANTHER" id="PTHR42938">
    <property type="entry name" value="FORMATE DEHYDROGENASE 1"/>
    <property type="match status" value="1"/>
</dbReference>
<dbReference type="Pfam" id="PF00389">
    <property type="entry name" value="2-Hacid_dh"/>
    <property type="match status" value="1"/>
</dbReference>
<dbReference type="CDD" id="cd12174">
    <property type="entry name" value="PGDH_like_3"/>
    <property type="match status" value="1"/>
</dbReference>
<dbReference type="PROSITE" id="PS00065">
    <property type="entry name" value="D_2_HYDROXYACID_DH_1"/>
    <property type="match status" value="1"/>
</dbReference>
<evidence type="ECO:0000256" key="9">
    <source>
        <dbReference type="ARBA" id="ARBA00030455"/>
    </source>
</evidence>
<dbReference type="InterPro" id="IPR036291">
    <property type="entry name" value="NAD(P)-bd_dom_sf"/>
</dbReference>
<dbReference type="InterPro" id="IPR002912">
    <property type="entry name" value="ACT_dom"/>
</dbReference>
<dbReference type="PROSITE" id="PS00671">
    <property type="entry name" value="D_2_HYDROXYACID_DH_3"/>
    <property type="match status" value="1"/>
</dbReference>
<evidence type="ECO:0000256" key="2">
    <source>
        <dbReference type="ARBA" id="ARBA00005216"/>
    </source>
</evidence>
<dbReference type="Proteomes" id="UP000661435">
    <property type="component" value="Unassembled WGS sequence"/>
</dbReference>